<comment type="similarity">
    <text evidence="3">Belongs to the exportin family.</text>
</comment>
<dbReference type="GO" id="GO:0005643">
    <property type="term" value="C:nuclear pore"/>
    <property type="evidence" value="ECO:0007669"/>
    <property type="project" value="TreeGrafter"/>
</dbReference>
<evidence type="ECO:0000256" key="3">
    <source>
        <dbReference type="ARBA" id="ARBA00009466"/>
    </source>
</evidence>
<dbReference type="EMBL" id="CM018049">
    <property type="protein sequence ID" value="KAA8519253.1"/>
    <property type="molecule type" value="Genomic_DNA"/>
</dbReference>
<protein>
    <submittedName>
        <fullName evidence="8">Uncharacterized protein</fullName>
    </submittedName>
</protein>
<dbReference type="Proteomes" id="UP000325577">
    <property type="component" value="Linkage Group LG6"/>
</dbReference>
<dbReference type="InterPro" id="IPR044189">
    <property type="entry name" value="XPO4/7-like"/>
</dbReference>
<evidence type="ECO:0000256" key="4">
    <source>
        <dbReference type="ARBA" id="ARBA00022448"/>
    </source>
</evidence>
<dbReference type="GO" id="GO:0006611">
    <property type="term" value="P:protein export from nucleus"/>
    <property type="evidence" value="ECO:0007669"/>
    <property type="project" value="TreeGrafter"/>
</dbReference>
<evidence type="ECO:0000256" key="1">
    <source>
        <dbReference type="ARBA" id="ARBA00004123"/>
    </source>
</evidence>
<keyword evidence="7" id="KW-0539">Nucleus</keyword>
<gene>
    <name evidence="8" type="ORF">F0562_013509</name>
</gene>
<evidence type="ECO:0000313" key="9">
    <source>
        <dbReference type="Proteomes" id="UP000325577"/>
    </source>
</evidence>
<keyword evidence="4" id="KW-0813">Transport</keyword>
<evidence type="ECO:0000256" key="7">
    <source>
        <dbReference type="ARBA" id="ARBA00023242"/>
    </source>
</evidence>
<dbReference type="PANTHER" id="PTHR12596">
    <property type="entry name" value="EXPORTIN 4,7-RELATED"/>
    <property type="match status" value="1"/>
</dbReference>
<accession>A0A5J4ZKE9</accession>
<keyword evidence="5" id="KW-0963">Cytoplasm</keyword>
<dbReference type="GO" id="GO:0005737">
    <property type="term" value="C:cytoplasm"/>
    <property type="evidence" value="ECO:0007669"/>
    <property type="project" value="UniProtKB-SubCell"/>
</dbReference>
<evidence type="ECO:0000313" key="8">
    <source>
        <dbReference type="EMBL" id="KAA8519253.1"/>
    </source>
</evidence>
<sequence length="72" mass="8390">MALECLVRLASVRRSLFTNDAARSKFLAHLMTGTKEILQTGQGLADHDNYHEYCRLLGRFRVNYQVIFFIRL</sequence>
<keyword evidence="6" id="KW-0653">Protein transport</keyword>
<evidence type="ECO:0000256" key="5">
    <source>
        <dbReference type="ARBA" id="ARBA00022490"/>
    </source>
</evidence>
<reference evidence="8 9" key="1">
    <citation type="submission" date="2019-09" db="EMBL/GenBank/DDBJ databases">
        <title>A chromosome-level genome assembly of the Chinese tupelo Nyssa sinensis.</title>
        <authorList>
            <person name="Yang X."/>
            <person name="Kang M."/>
            <person name="Yang Y."/>
            <person name="Xiong H."/>
            <person name="Wang M."/>
            <person name="Zhang Z."/>
            <person name="Wang Z."/>
            <person name="Wu H."/>
            <person name="Ma T."/>
            <person name="Liu J."/>
            <person name="Xi Z."/>
        </authorList>
    </citation>
    <scope>NUCLEOTIDE SEQUENCE [LARGE SCALE GENOMIC DNA]</scope>
    <source>
        <strain evidence="8">J267</strain>
        <tissue evidence="8">Leaf</tissue>
    </source>
</reference>
<dbReference type="GO" id="GO:0005049">
    <property type="term" value="F:nuclear export signal receptor activity"/>
    <property type="evidence" value="ECO:0007669"/>
    <property type="project" value="InterPro"/>
</dbReference>
<dbReference type="PANTHER" id="PTHR12596:SF2">
    <property type="entry name" value="EXPORTIN-7 ISOFORM X1"/>
    <property type="match status" value="1"/>
</dbReference>
<evidence type="ECO:0000256" key="6">
    <source>
        <dbReference type="ARBA" id="ARBA00022927"/>
    </source>
</evidence>
<name>A0A5J4ZKE9_9ASTE</name>
<dbReference type="AlphaFoldDB" id="A0A5J4ZKE9"/>
<comment type="subcellular location">
    <subcellularLocation>
        <location evidence="2">Cytoplasm</location>
    </subcellularLocation>
    <subcellularLocation>
        <location evidence="1">Nucleus</location>
    </subcellularLocation>
</comment>
<dbReference type="OrthoDB" id="244158at2759"/>
<keyword evidence="9" id="KW-1185">Reference proteome</keyword>
<proteinExistence type="inferred from homology"/>
<evidence type="ECO:0000256" key="2">
    <source>
        <dbReference type="ARBA" id="ARBA00004496"/>
    </source>
</evidence>
<organism evidence="8 9">
    <name type="scientific">Nyssa sinensis</name>
    <dbReference type="NCBI Taxonomy" id="561372"/>
    <lineage>
        <taxon>Eukaryota</taxon>
        <taxon>Viridiplantae</taxon>
        <taxon>Streptophyta</taxon>
        <taxon>Embryophyta</taxon>
        <taxon>Tracheophyta</taxon>
        <taxon>Spermatophyta</taxon>
        <taxon>Magnoliopsida</taxon>
        <taxon>eudicotyledons</taxon>
        <taxon>Gunneridae</taxon>
        <taxon>Pentapetalae</taxon>
        <taxon>asterids</taxon>
        <taxon>Cornales</taxon>
        <taxon>Nyssaceae</taxon>
        <taxon>Nyssa</taxon>
    </lineage>
</organism>